<dbReference type="SUPFAM" id="SSF52540">
    <property type="entry name" value="P-loop containing nucleoside triphosphate hydrolases"/>
    <property type="match status" value="1"/>
</dbReference>
<name>A0A1M5QSC9_9BACT</name>
<feature type="binding site" evidence="10">
    <location>
        <position position="441"/>
    </location>
    <ligand>
        <name>(6S)-5-formyl-5,6,7,8-tetrahydrofolate</name>
        <dbReference type="ChEBI" id="CHEBI:57457"/>
    </ligand>
</feature>
<feature type="binding site" evidence="10">
    <location>
        <begin position="265"/>
        <end position="268"/>
    </location>
    <ligand>
        <name>GTP</name>
        <dbReference type="ChEBI" id="CHEBI:37565"/>
    </ligand>
</feature>
<accession>A0A1M5QSC9</accession>
<keyword evidence="3 10" id="KW-0819">tRNA processing</keyword>
<feature type="binding site" evidence="10">
    <location>
        <position position="225"/>
    </location>
    <ligand>
        <name>Mg(2+)</name>
        <dbReference type="ChEBI" id="CHEBI:18420"/>
    </ligand>
</feature>
<dbReference type="InterPro" id="IPR031168">
    <property type="entry name" value="G_TrmE"/>
</dbReference>
<dbReference type="GO" id="GO:0046872">
    <property type="term" value="F:metal ion binding"/>
    <property type="evidence" value="ECO:0007669"/>
    <property type="project" value="UniProtKB-KW"/>
</dbReference>
<dbReference type="OrthoDB" id="9805918at2"/>
<evidence type="ECO:0000256" key="5">
    <source>
        <dbReference type="ARBA" id="ARBA00022741"/>
    </source>
</evidence>
<gene>
    <name evidence="10" type="primary">mnmE</name>
    <name evidence="10" type="synonym">trmE</name>
    <name evidence="13" type="ORF">SAMN02745199_0106</name>
</gene>
<dbReference type="GO" id="GO:0005525">
    <property type="term" value="F:GTP binding"/>
    <property type="evidence" value="ECO:0007669"/>
    <property type="project" value="UniProtKB-UniRule"/>
</dbReference>
<dbReference type="InterPro" id="IPR005225">
    <property type="entry name" value="Small_GTP-bd"/>
</dbReference>
<dbReference type="STRING" id="1123380.SAMN02745199_0106"/>
<dbReference type="EC" id="3.6.-.-" evidence="10"/>
<feature type="binding site" evidence="10">
    <location>
        <position position="242"/>
    </location>
    <ligand>
        <name>K(+)</name>
        <dbReference type="ChEBI" id="CHEBI:29103"/>
    </ligand>
</feature>
<dbReference type="InterPro" id="IPR025867">
    <property type="entry name" value="MnmE_helical"/>
</dbReference>
<comment type="subunit">
    <text evidence="10">Homodimer. Heterotetramer of two MnmE and two MnmG subunits.</text>
</comment>
<evidence type="ECO:0000256" key="11">
    <source>
        <dbReference type="RuleBase" id="RU003313"/>
    </source>
</evidence>
<dbReference type="Proteomes" id="UP000242592">
    <property type="component" value="Unassembled WGS sequence"/>
</dbReference>
<proteinExistence type="inferred from homology"/>
<dbReference type="PRINTS" id="PR00326">
    <property type="entry name" value="GTP1OBG"/>
</dbReference>
<evidence type="ECO:0000256" key="1">
    <source>
        <dbReference type="ARBA" id="ARBA00011043"/>
    </source>
</evidence>
<evidence type="ECO:0000256" key="10">
    <source>
        <dbReference type="HAMAP-Rule" id="MF_00379"/>
    </source>
</evidence>
<evidence type="ECO:0000256" key="8">
    <source>
        <dbReference type="ARBA" id="ARBA00022958"/>
    </source>
</evidence>
<dbReference type="Gene3D" id="3.30.1360.120">
    <property type="entry name" value="Probable tRNA modification gtpase trme, domain 1"/>
    <property type="match status" value="1"/>
</dbReference>
<comment type="function">
    <text evidence="10">Exhibits a very high intrinsic GTPase hydrolysis rate. Involved in the addition of a carboxymethylaminomethyl (cmnm) group at the wobble position (U34) of certain tRNAs, forming tRNA-cmnm(5)s(2)U34.</text>
</comment>
<dbReference type="CDD" id="cd04164">
    <property type="entry name" value="trmE"/>
    <property type="match status" value="1"/>
</dbReference>
<evidence type="ECO:0000256" key="2">
    <source>
        <dbReference type="ARBA" id="ARBA00022490"/>
    </source>
</evidence>
<feature type="binding site" evidence="10">
    <location>
        <position position="246"/>
    </location>
    <ligand>
        <name>Mg(2+)</name>
        <dbReference type="ChEBI" id="CHEBI:18420"/>
    </ligand>
</feature>
<keyword evidence="14" id="KW-1185">Reference proteome</keyword>
<sequence length="441" mass="50033">MQDTIAAISTPKGTGAIAVIRIDGEKSHEIAKKLTKLDKIEYRRVYYTTLWYNNEILDDVNIVFYKTPNSYTGNDLVEIYCHGGILITHKVLDVILNSGARLAERGEFTKRAFLNGKLSLIQAEAIYQIIEAKSELSLKISLENLKGRLGEEIKSYREKLMRILAEIEVSIDYPDDIDSDIDMILKGLNEIYETIKEKVEKSKKGLHLSSGIILTIVGKPNSGKSTLLNRLLYEDRAIVTDVPGTTRDVIKGEIDIKGVHFIIADTAGIRKTDDMIEKIGIERSLKEIKKSDLILFVLDASTGFTNEDEYIYEKIKDYNFIPVWNKCDLGKKIERFQKESVQISALSGEGLRNLEDKILDKVKNIIENGESSHVTTQRQLEILERVKMYIKSALDNFDFGYELDIISIDIRKALEELDLLSGKKFSEDLLDTIFSNFCVGK</sequence>
<dbReference type="PANTHER" id="PTHR42714:SF2">
    <property type="entry name" value="TRNA MODIFICATION GTPASE GTPBP3, MITOCHONDRIAL"/>
    <property type="match status" value="1"/>
</dbReference>
<dbReference type="GO" id="GO:0003924">
    <property type="term" value="F:GTPase activity"/>
    <property type="evidence" value="ECO:0007669"/>
    <property type="project" value="UniProtKB-UniRule"/>
</dbReference>
<comment type="caution">
    <text evidence="10">Lacks conserved residue(s) required for the propagation of feature annotation.</text>
</comment>
<comment type="cofactor">
    <cofactor evidence="10">
        <name>K(+)</name>
        <dbReference type="ChEBI" id="CHEBI:29103"/>
    </cofactor>
    <text evidence="10">Binds 1 potassium ion per subunit.</text>
</comment>
<dbReference type="FunFam" id="3.40.50.300:FF:001376">
    <property type="entry name" value="tRNA modification GTPase MnmE"/>
    <property type="match status" value="1"/>
</dbReference>
<dbReference type="Gene3D" id="3.40.50.300">
    <property type="entry name" value="P-loop containing nucleotide triphosphate hydrolases"/>
    <property type="match status" value="1"/>
</dbReference>
<feature type="binding site" evidence="10">
    <location>
        <begin position="240"/>
        <end position="246"/>
    </location>
    <ligand>
        <name>GTP</name>
        <dbReference type="ChEBI" id="CHEBI:37565"/>
    </ligand>
</feature>
<dbReference type="InterPro" id="IPR027368">
    <property type="entry name" value="MnmE_dom2"/>
</dbReference>
<dbReference type="HAMAP" id="MF_00379">
    <property type="entry name" value="GTPase_MnmE"/>
    <property type="match status" value="1"/>
</dbReference>
<keyword evidence="6 10" id="KW-0378">Hydrolase</keyword>
<feature type="domain" description="TrmE-type G" evidence="12">
    <location>
        <begin position="211"/>
        <end position="363"/>
    </location>
</feature>
<dbReference type="Pfam" id="PF10396">
    <property type="entry name" value="TrmE_N"/>
    <property type="match status" value="1"/>
</dbReference>
<reference evidence="14" key="1">
    <citation type="submission" date="2016-11" db="EMBL/GenBank/DDBJ databases">
        <authorList>
            <person name="Varghese N."/>
            <person name="Submissions S."/>
        </authorList>
    </citation>
    <scope>NUCLEOTIDE SEQUENCE [LARGE SCALE GENOMIC DNA]</scope>
    <source>
        <strain evidence="14">DSM 15807</strain>
    </source>
</reference>
<evidence type="ECO:0000313" key="13">
    <source>
        <dbReference type="EMBL" id="SHH16766.1"/>
    </source>
</evidence>
<feature type="binding site" evidence="10">
    <location>
        <position position="245"/>
    </location>
    <ligand>
        <name>K(+)</name>
        <dbReference type="ChEBI" id="CHEBI:29103"/>
    </ligand>
</feature>
<organism evidence="13 14">
    <name type="scientific">Thermosipho atlanticus DSM 15807</name>
    <dbReference type="NCBI Taxonomy" id="1123380"/>
    <lineage>
        <taxon>Bacteria</taxon>
        <taxon>Thermotogati</taxon>
        <taxon>Thermotogota</taxon>
        <taxon>Thermotogae</taxon>
        <taxon>Thermotogales</taxon>
        <taxon>Fervidobacteriaceae</taxon>
        <taxon>Thermosipho</taxon>
    </lineage>
</organism>
<keyword evidence="5 10" id="KW-0547">Nucleotide-binding</keyword>
<feature type="binding site" evidence="10">
    <location>
        <position position="117"/>
    </location>
    <ligand>
        <name>(6S)-5-formyl-5,6,7,8-tetrahydrofolate</name>
        <dbReference type="ChEBI" id="CHEBI:57457"/>
    </ligand>
</feature>
<evidence type="ECO:0000256" key="6">
    <source>
        <dbReference type="ARBA" id="ARBA00022801"/>
    </source>
</evidence>
<comment type="subcellular location">
    <subcellularLocation>
        <location evidence="10">Cytoplasm</location>
    </subcellularLocation>
</comment>
<dbReference type="CDD" id="cd14858">
    <property type="entry name" value="TrmE_N"/>
    <property type="match status" value="1"/>
</dbReference>
<evidence type="ECO:0000256" key="3">
    <source>
        <dbReference type="ARBA" id="ARBA00022694"/>
    </source>
</evidence>
<dbReference type="PROSITE" id="PS51709">
    <property type="entry name" value="G_TRME"/>
    <property type="match status" value="1"/>
</dbReference>
<keyword evidence="9 10" id="KW-0342">GTP-binding</keyword>
<dbReference type="EMBL" id="FQXN01000001">
    <property type="protein sequence ID" value="SHH16766.1"/>
    <property type="molecule type" value="Genomic_DNA"/>
</dbReference>
<feature type="binding site" evidence="10">
    <location>
        <begin position="221"/>
        <end position="226"/>
    </location>
    <ligand>
        <name>GTP</name>
        <dbReference type="ChEBI" id="CHEBI:37565"/>
    </ligand>
</feature>
<dbReference type="NCBIfam" id="TIGR00450">
    <property type="entry name" value="mnmE_trmE_thdF"/>
    <property type="match status" value="1"/>
</dbReference>
<dbReference type="InterPro" id="IPR027266">
    <property type="entry name" value="TrmE/GcvT-like"/>
</dbReference>
<evidence type="ECO:0000313" key="14">
    <source>
        <dbReference type="Proteomes" id="UP000242592"/>
    </source>
</evidence>
<dbReference type="NCBIfam" id="TIGR00231">
    <property type="entry name" value="small_GTP"/>
    <property type="match status" value="1"/>
</dbReference>
<evidence type="ECO:0000256" key="4">
    <source>
        <dbReference type="ARBA" id="ARBA00022723"/>
    </source>
</evidence>
<keyword evidence="7 10" id="KW-0460">Magnesium</keyword>
<dbReference type="Gene3D" id="1.20.120.430">
    <property type="entry name" value="tRNA modification GTPase MnmE domain 2"/>
    <property type="match status" value="1"/>
</dbReference>
<evidence type="ECO:0000259" key="12">
    <source>
        <dbReference type="PROSITE" id="PS51709"/>
    </source>
</evidence>
<feature type="binding site" evidence="10">
    <location>
        <position position="221"/>
    </location>
    <ligand>
        <name>K(+)</name>
        <dbReference type="ChEBI" id="CHEBI:29103"/>
    </ligand>
</feature>
<keyword evidence="2 10" id="KW-0963">Cytoplasm</keyword>
<dbReference type="InterPro" id="IPR004520">
    <property type="entry name" value="GTPase_MnmE"/>
</dbReference>
<dbReference type="InterPro" id="IPR018948">
    <property type="entry name" value="GTP-bd_TrmE_N"/>
</dbReference>
<protein>
    <recommendedName>
        <fullName evidence="10">tRNA modification GTPase MnmE</fullName>
        <ecNumber evidence="10">3.6.-.-</ecNumber>
    </recommendedName>
</protein>
<evidence type="ECO:0000256" key="9">
    <source>
        <dbReference type="ARBA" id="ARBA00023134"/>
    </source>
</evidence>
<dbReference type="InterPro" id="IPR006073">
    <property type="entry name" value="GTP-bd"/>
</dbReference>
<dbReference type="NCBIfam" id="NF003661">
    <property type="entry name" value="PRK05291.1-3"/>
    <property type="match status" value="1"/>
</dbReference>
<keyword evidence="4 10" id="KW-0479">Metal-binding</keyword>
<feature type="binding site" evidence="10">
    <location>
        <position position="78"/>
    </location>
    <ligand>
        <name>(6S)-5-formyl-5,6,7,8-tetrahydrofolate</name>
        <dbReference type="ChEBI" id="CHEBI:57457"/>
    </ligand>
</feature>
<dbReference type="AlphaFoldDB" id="A0A1M5QSC9"/>
<dbReference type="Pfam" id="PF12631">
    <property type="entry name" value="MnmE_helical"/>
    <property type="match status" value="1"/>
</dbReference>
<evidence type="ECO:0000256" key="7">
    <source>
        <dbReference type="ARBA" id="ARBA00022842"/>
    </source>
</evidence>
<dbReference type="Pfam" id="PF01926">
    <property type="entry name" value="MMR_HSR1"/>
    <property type="match status" value="1"/>
</dbReference>
<dbReference type="GO" id="GO:0030488">
    <property type="term" value="P:tRNA methylation"/>
    <property type="evidence" value="ECO:0007669"/>
    <property type="project" value="TreeGrafter"/>
</dbReference>
<dbReference type="GO" id="GO:0005829">
    <property type="term" value="C:cytosol"/>
    <property type="evidence" value="ECO:0007669"/>
    <property type="project" value="TreeGrafter"/>
</dbReference>
<dbReference type="InterPro" id="IPR027417">
    <property type="entry name" value="P-loop_NTPase"/>
</dbReference>
<comment type="similarity">
    <text evidence="1 10 11">Belongs to the TRAFAC class TrmE-Era-EngA-EngB-Septin-like GTPase superfamily. TrmE GTPase family.</text>
</comment>
<dbReference type="GO" id="GO:0002098">
    <property type="term" value="P:tRNA wobble uridine modification"/>
    <property type="evidence" value="ECO:0007669"/>
    <property type="project" value="TreeGrafter"/>
</dbReference>
<dbReference type="PANTHER" id="PTHR42714">
    <property type="entry name" value="TRNA MODIFICATION GTPASE GTPBP3"/>
    <property type="match status" value="1"/>
</dbReference>
<feature type="binding site" evidence="10">
    <location>
        <position position="240"/>
    </location>
    <ligand>
        <name>K(+)</name>
        <dbReference type="ChEBI" id="CHEBI:29103"/>
    </ligand>
</feature>
<feature type="binding site" evidence="10">
    <location>
        <position position="21"/>
    </location>
    <ligand>
        <name>(6S)-5-formyl-5,6,7,8-tetrahydrofolate</name>
        <dbReference type="ChEBI" id="CHEBI:57457"/>
    </ligand>
</feature>
<keyword evidence="8 10" id="KW-0630">Potassium</keyword>